<gene>
    <name evidence="1" type="ORF">THTE_4102</name>
</gene>
<dbReference type="GO" id="GO:0016491">
    <property type="term" value="F:oxidoreductase activity"/>
    <property type="evidence" value="ECO:0007669"/>
    <property type="project" value="TreeGrafter"/>
</dbReference>
<evidence type="ECO:0000313" key="2">
    <source>
        <dbReference type="Proteomes" id="UP000215086"/>
    </source>
</evidence>
<dbReference type="Proteomes" id="UP000215086">
    <property type="component" value="Chromosome"/>
</dbReference>
<proteinExistence type="predicted"/>
<sequence>MQIWKRGILIILLGVMTLGVKLGAFAQQAPVPESELIAILKSDAPKGDKALACKKLAVFGTGQAVPVLAPLLADSELASWARIALEAIPDPTCDAALREAARKLEGRLAVGVINSIAVRRDPQAIEVLAGRLGDSDAEVAAAAAVALGRIGGEKVVEILRPVLNHASPVVRNAVAEGLLSCADRYLADGNAAAAQSLYDLVRSADVPKPRRVEATRGAILVRGPEGIPLLVEQLRSGDKDLVAIALSTAREMKGPAVAQALVAELGPITATPQQRPPLLVIKSARYGAGDRWADVTEALRAAVRNNSLQVEASNSLAGDPAPGVVKELELVYSLGGQEFSLRVREGEMIRIGEGVRPADPRQVAILEALADIGEPAGIAAIVKAAQEADWALRLVAVRLLGRVGDASAVPVLVSAATEGGELAQAAAESLVQLTGQGVDDAILKALQSAQGPQRVVLLQAVGERLLEAALPVALADVNSDDPAVRGAAIQALGMIVPLEQLDVLIARLLQPRDDQEFQAVRNALIVACSRMPDLDAAAAKLMAVWPQAPTRVRVAIVEILGAMGGQGALRGLAQAARDSEDEVQDAATRALGEWMSADAAPVLLDLARTGNPRYRIRALRGYIRIARQLEVPLNDRIAMCKEALAAAQRPEEKRLVLEVLRRYPTAEGLQLAVTQLAVPELKAEAAEAAVQIAEKLPASDAATVAKAMDQVIQAAPGGETVQRAQALRQRARQ</sequence>
<accession>A0A286RL68</accession>
<keyword evidence="2" id="KW-1185">Reference proteome</keyword>
<dbReference type="SMART" id="SM00567">
    <property type="entry name" value="EZ_HEAT"/>
    <property type="match status" value="7"/>
</dbReference>
<dbReference type="Pfam" id="PF13646">
    <property type="entry name" value="HEAT_2"/>
    <property type="match status" value="3"/>
</dbReference>
<dbReference type="EMBL" id="CP018477">
    <property type="protein sequence ID" value="ASV76703.1"/>
    <property type="molecule type" value="Genomic_DNA"/>
</dbReference>
<reference evidence="1 2" key="1">
    <citation type="journal article" name="Front. Microbiol.">
        <title>Sugar Metabolism of the First Thermophilic Planctomycete Thermogutta terrifontis: Comparative Genomic and Transcriptomic Approaches.</title>
        <authorList>
            <person name="Elcheninov A.G."/>
            <person name="Menzel P."/>
            <person name="Gudbergsdottir S.R."/>
            <person name="Slesarev A.I."/>
            <person name="Kadnikov V.V."/>
            <person name="Krogh A."/>
            <person name="Bonch-Osmolovskaya E.A."/>
            <person name="Peng X."/>
            <person name="Kublanov I.V."/>
        </authorList>
    </citation>
    <scope>NUCLEOTIDE SEQUENCE [LARGE SCALE GENOMIC DNA]</scope>
    <source>
        <strain evidence="1 2">R1</strain>
    </source>
</reference>
<dbReference type="SUPFAM" id="SSF48371">
    <property type="entry name" value="ARM repeat"/>
    <property type="match status" value="1"/>
</dbReference>
<dbReference type="KEGG" id="ttf:THTE_4102"/>
<dbReference type="Gene3D" id="1.25.10.10">
    <property type="entry name" value="Leucine-rich Repeat Variant"/>
    <property type="match status" value="3"/>
</dbReference>
<dbReference type="InterPro" id="IPR004155">
    <property type="entry name" value="PBS_lyase_HEAT"/>
</dbReference>
<dbReference type="InterPro" id="IPR016024">
    <property type="entry name" value="ARM-type_fold"/>
</dbReference>
<evidence type="ECO:0000313" key="1">
    <source>
        <dbReference type="EMBL" id="ASV76703.1"/>
    </source>
</evidence>
<dbReference type="PANTHER" id="PTHR12697">
    <property type="entry name" value="PBS LYASE HEAT-LIKE PROTEIN"/>
    <property type="match status" value="1"/>
</dbReference>
<dbReference type="AlphaFoldDB" id="A0A286RL68"/>
<name>A0A286RL68_9BACT</name>
<dbReference type="RefSeq" id="WP_168175880.1">
    <property type="nucleotide sequence ID" value="NZ_CP018477.1"/>
</dbReference>
<dbReference type="InterPro" id="IPR011989">
    <property type="entry name" value="ARM-like"/>
</dbReference>
<protein>
    <submittedName>
        <fullName evidence="1">HEAT repeat protein</fullName>
    </submittedName>
</protein>
<dbReference type="PANTHER" id="PTHR12697:SF5">
    <property type="entry name" value="DEOXYHYPUSINE HYDROXYLASE"/>
    <property type="match status" value="1"/>
</dbReference>
<organism evidence="1 2">
    <name type="scientific">Thermogutta terrifontis</name>
    <dbReference type="NCBI Taxonomy" id="1331910"/>
    <lineage>
        <taxon>Bacteria</taxon>
        <taxon>Pseudomonadati</taxon>
        <taxon>Planctomycetota</taxon>
        <taxon>Planctomycetia</taxon>
        <taxon>Pirellulales</taxon>
        <taxon>Thermoguttaceae</taxon>
        <taxon>Thermogutta</taxon>
    </lineage>
</organism>